<dbReference type="PANTHER" id="PTHR45909">
    <property type="entry name" value="ADP-RIBOSYLATION FACTOR-RELATED PROTEIN 1"/>
    <property type="match status" value="1"/>
</dbReference>
<evidence type="ECO:0000256" key="5">
    <source>
        <dbReference type="PIRSR" id="PIRSR606689-2"/>
    </source>
</evidence>
<dbReference type="GO" id="GO:0006886">
    <property type="term" value="P:intracellular protein transport"/>
    <property type="evidence" value="ECO:0007669"/>
    <property type="project" value="TreeGrafter"/>
</dbReference>
<feature type="binding site" evidence="4">
    <location>
        <begin position="188"/>
        <end position="191"/>
    </location>
    <ligand>
        <name>GTP</name>
        <dbReference type="ChEBI" id="CHEBI:37565"/>
    </ligand>
</feature>
<dbReference type="RefSeq" id="XP_004351190.1">
    <property type="nucleotide sequence ID" value="XM_004351138.1"/>
</dbReference>
<dbReference type="STRING" id="1054147.F4QBU4"/>
<feature type="binding site" evidence="4">
    <location>
        <position position="132"/>
    </location>
    <ligand>
        <name>GTP</name>
        <dbReference type="ChEBI" id="CHEBI:37565"/>
    </ligand>
</feature>
<keyword evidence="5" id="KW-0479">Metal-binding</keyword>
<dbReference type="InterPro" id="IPR024156">
    <property type="entry name" value="Small_GTPase_ARF"/>
</dbReference>
<dbReference type="Pfam" id="PF00025">
    <property type="entry name" value="Arf"/>
    <property type="match status" value="1"/>
</dbReference>
<keyword evidence="3 4" id="KW-0342">GTP-binding</keyword>
<dbReference type="InterPro" id="IPR005225">
    <property type="entry name" value="Small_GTP-bd"/>
</dbReference>
<evidence type="ECO:0000256" key="2">
    <source>
        <dbReference type="ARBA" id="ARBA00022741"/>
    </source>
</evidence>
<dbReference type="GO" id="GO:0005525">
    <property type="term" value="F:GTP binding"/>
    <property type="evidence" value="ECO:0007669"/>
    <property type="project" value="UniProtKB-KW"/>
</dbReference>
<proteinExistence type="inferred from homology"/>
<dbReference type="GO" id="GO:0046872">
    <property type="term" value="F:metal ion binding"/>
    <property type="evidence" value="ECO:0007669"/>
    <property type="project" value="UniProtKB-KW"/>
</dbReference>
<feature type="binding site" evidence="5">
    <location>
        <position position="88"/>
    </location>
    <ligand>
        <name>Mg(2+)</name>
        <dbReference type="ChEBI" id="CHEBI:18420"/>
    </ligand>
</feature>
<dbReference type="EMBL" id="GL883028">
    <property type="protein sequence ID" value="EGG14682.1"/>
    <property type="molecule type" value="Genomic_DNA"/>
</dbReference>
<organism evidence="8 9">
    <name type="scientific">Cavenderia fasciculata</name>
    <name type="common">Slime mold</name>
    <name type="synonym">Dictyostelium fasciculatum</name>
    <dbReference type="NCBI Taxonomy" id="261658"/>
    <lineage>
        <taxon>Eukaryota</taxon>
        <taxon>Amoebozoa</taxon>
        <taxon>Evosea</taxon>
        <taxon>Eumycetozoa</taxon>
        <taxon>Dictyostelia</taxon>
        <taxon>Acytosteliales</taxon>
        <taxon>Cavenderiaceae</taxon>
        <taxon>Cavenderia</taxon>
    </lineage>
</organism>
<evidence type="ECO:0000256" key="7">
    <source>
        <dbReference type="SAM" id="Phobius"/>
    </source>
</evidence>
<feature type="transmembrane region" description="Helical" evidence="7">
    <location>
        <begin position="27"/>
        <end position="49"/>
    </location>
</feature>
<comment type="similarity">
    <text evidence="1 6">Belongs to the small GTPase superfamily. Arf family.</text>
</comment>
<dbReference type="SMART" id="SM00178">
    <property type="entry name" value="SAR"/>
    <property type="match status" value="1"/>
</dbReference>
<dbReference type="InterPro" id="IPR006689">
    <property type="entry name" value="Small_GTPase_ARF/SAR"/>
</dbReference>
<keyword evidence="7" id="KW-1133">Transmembrane helix</keyword>
<evidence type="ECO:0000256" key="6">
    <source>
        <dbReference type="RuleBase" id="RU003925"/>
    </source>
</evidence>
<dbReference type="GO" id="GO:0034067">
    <property type="term" value="P:protein localization to Golgi apparatus"/>
    <property type="evidence" value="ECO:0007669"/>
    <property type="project" value="TreeGrafter"/>
</dbReference>
<accession>F4QBU4</accession>
<dbReference type="PRINTS" id="PR00328">
    <property type="entry name" value="SAR1GTPBP"/>
</dbReference>
<dbReference type="SUPFAM" id="SSF52540">
    <property type="entry name" value="P-loop containing nucleoside triphosphate hydrolases"/>
    <property type="match status" value="1"/>
</dbReference>
<dbReference type="GO" id="GO:0005794">
    <property type="term" value="C:Golgi apparatus"/>
    <property type="evidence" value="ECO:0007669"/>
    <property type="project" value="TreeGrafter"/>
</dbReference>
<name>F4QBU4_CACFS</name>
<dbReference type="KEGG" id="dfa:DFA_10940"/>
<feature type="binding site" evidence="4">
    <location>
        <begin position="81"/>
        <end position="88"/>
    </location>
    <ligand>
        <name>GTP</name>
        <dbReference type="ChEBI" id="CHEBI:37565"/>
    </ligand>
</feature>
<evidence type="ECO:0000313" key="9">
    <source>
        <dbReference type="Proteomes" id="UP000007797"/>
    </source>
</evidence>
<sequence>MNDNNKKIKDDENVEFVLFNSYSFSRLLLIFKFLNNGILLIQVYLNSLIDNRNRNRIMFGLFYGFWKYFFNKKEYFTLILGLDGAGKTTLLEEIKTKYTKTPGLKHIMPTVGLNIGRIIYEDVKLIFWDLGGQVDLRSIWDKYYNSVHAVIYVVDSTDQERMEESKSELEKIMTNPDLRDVPILLFFNKRDLPDAQSTDVLSSAFKTVILNYKSTDVNSRNVQLQPLIANTGQGLNEGMMWLTDNLKKNARVVETE</sequence>
<dbReference type="PROSITE" id="PS51417">
    <property type="entry name" value="ARF"/>
    <property type="match status" value="1"/>
</dbReference>
<evidence type="ECO:0000256" key="1">
    <source>
        <dbReference type="ARBA" id="ARBA00010290"/>
    </source>
</evidence>
<evidence type="ECO:0000313" key="8">
    <source>
        <dbReference type="EMBL" id="EGG14682.1"/>
    </source>
</evidence>
<protein>
    <submittedName>
        <fullName evidence="8">ARF-like protein</fullName>
    </submittedName>
</protein>
<reference evidence="9" key="1">
    <citation type="journal article" date="2011" name="Genome Res.">
        <title>Phylogeny-wide analysis of social amoeba genomes highlights ancient origins for complex intercellular communication.</title>
        <authorList>
            <person name="Heidel A.J."/>
            <person name="Lawal H.M."/>
            <person name="Felder M."/>
            <person name="Schilde C."/>
            <person name="Helps N.R."/>
            <person name="Tunggal B."/>
            <person name="Rivero F."/>
            <person name="John U."/>
            <person name="Schleicher M."/>
            <person name="Eichinger L."/>
            <person name="Platzer M."/>
            <person name="Noegel A.A."/>
            <person name="Schaap P."/>
            <person name="Gloeckner G."/>
        </authorList>
    </citation>
    <scope>NUCLEOTIDE SEQUENCE [LARGE SCALE GENOMIC DNA]</scope>
    <source>
        <strain evidence="9">SH3</strain>
    </source>
</reference>
<dbReference type="GO" id="GO:0003924">
    <property type="term" value="F:GTPase activity"/>
    <property type="evidence" value="ECO:0007669"/>
    <property type="project" value="InterPro"/>
</dbReference>
<dbReference type="OMA" id="HGFYKYM"/>
<dbReference type="Proteomes" id="UP000007797">
    <property type="component" value="Unassembled WGS sequence"/>
</dbReference>
<dbReference type="FunFam" id="3.40.50.300:FF:001166">
    <property type="entry name" value="ADP-ribosylation factor D"/>
    <property type="match status" value="1"/>
</dbReference>
<keyword evidence="2 4" id="KW-0547">Nucleotide-binding</keyword>
<dbReference type="SMART" id="SM00177">
    <property type="entry name" value="ARF"/>
    <property type="match status" value="1"/>
</dbReference>
<dbReference type="NCBIfam" id="TIGR00231">
    <property type="entry name" value="small_GTP"/>
    <property type="match status" value="1"/>
</dbReference>
<keyword evidence="7" id="KW-0812">Transmembrane</keyword>
<dbReference type="AlphaFoldDB" id="F4QBU4"/>
<dbReference type="GeneID" id="14866640"/>
<dbReference type="OrthoDB" id="414781at2759"/>
<evidence type="ECO:0000256" key="4">
    <source>
        <dbReference type="PIRSR" id="PIRSR606689-1"/>
    </source>
</evidence>
<keyword evidence="7" id="KW-0472">Membrane</keyword>
<dbReference type="Gene3D" id="3.40.50.300">
    <property type="entry name" value="P-loop containing nucleotide triphosphate hydrolases"/>
    <property type="match status" value="1"/>
</dbReference>
<evidence type="ECO:0000256" key="3">
    <source>
        <dbReference type="ARBA" id="ARBA00023134"/>
    </source>
</evidence>
<keyword evidence="9" id="KW-1185">Reference proteome</keyword>
<feature type="binding site" evidence="5">
    <location>
        <position position="110"/>
    </location>
    <ligand>
        <name>Mg(2+)</name>
        <dbReference type="ChEBI" id="CHEBI:18420"/>
    </ligand>
</feature>
<keyword evidence="5" id="KW-0460">Magnesium</keyword>
<dbReference type="GO" id="GO:0043001">
    <property type="term" value="P:Golgi to plasma membrane protein transport"/>
    <property type="evidence" value="ECO:0007669"/>
    <property type="project" value="TreeGrafter"/>
</dbReference>
<dbReference type="InterPro" id="IPR027417">
    <property type="entry name" value="P-loop_NTPase"/>
</dbReference>
<dbReference type="PANTHER" id="PTHR45909:SF1">
    <property type="entry name" value="ADP-RIBOSYLATION FACTOR-RELATED PROTEIN 1"/>
    <property type="match status" value="1"/>
</dbReference>
<gene>
    <name evidence="8" type="primary">arfrp1</name>
    <name evidence="8" type="ORF">DFA_10940</name>
</gene>